<sequence length="52" mass="6309">MPSLSDGDFYYYRNFYIDQPPQMAQVFYESLHVISFSLKIIFYFLERLSDVN</sequence>
<accession>A8WIB4</accession>
<evidence type="ECO:0000256" key="1">
    <source>
        <dbReference type="SAM" id="Phobius"/>
    </source>
</evidence>
<organism evidence="2 3">
    <name type="scientific">Prochlorococcus marinus subsp. pastoris (strain CCMP1986 / NIES-2087 / MED4)</name>
    <dbReference type="NCBI Taxonomy" id="59919"/>
    <lineage>
        <taxon>Bacteria</taxon>
        <taxon>Bacillati</taxon>
        <taxon>Cyanobacteriota</taxon>
        <taxon>Cyanophyceae</taxon>
        <taxon>Synechococcales</taxon>
        <taxon>Prochlorococcaceae</taxon>
        <taxon>Prochlorococcus</taxon>
    </lineage>
</organism>
<protein>
    <submittedName>
        <fullName evidence="2">Uncharacterized protein</fullName>
    </submittedName>
</protein>
<evidence type="ECO:0000313" key="2">
    <source>
        <dbReference type="EMBL" id="CAP16399.1"/>
    </source>
</evidence>
<dbReference type="Proteomes" id="UP000001026">
    <property type="component" value="Chromosome"/>
</dbReference>
<feature type="transmembrane region" description="Helical" evidence="1">
    <location>
        <begin position="26"/>
        <end position="45"/>
    </location>
</feature>
<name>A8WIB4_PROMP</name>
<keyword evidence="1" id="KW-0812">Transmembrane</keyword>
<gene>
    <name evidence="2" type="ordered locus">PMM1895</name>
</gene>
<dbReference type="EMBL" id="BX548174">
    <property type="protein sequence ID" value="CAP16399.1"/>
    <property type="molecule type" value="Genomic_DNA"/>
</dbReference>
<reference evidence="2 3" key="1">
    <citation type="journal article" date="2003" name="Nature">
        <title>Genome divergence in two Prochlorococcus ecotypes reflects oceanic niche differentiation.</title>
        <authorList>
            <person name="Rocap G."/>
            <person name="Larimer F.W."/>
            <person name="Lamerdin J.E."/>
            <person name="Malfatti S."/>
            <person name="Chain P."/>
            <person name="Ahlgren N.A."/>
            <person name="Arellano A."/>
            <person name="Coleman M."/>
            <person name="Hauser L."/>
            <person name="Hess W.R."/>
            <person name="Johnson Z.I."/>
            <person name="Land M.L."/>
            <person name="Lindell D."/>
            <person name="Post A.F."/>
            <person name="Regala W."/>
            <person name="Shah M."/>
            <person name="Shaw S.L."/>
            <person name="Steglich C."/>
            <person name="Sullivan M.B."/>
            <person name="Ting C.S."/>
            <person name="Tolonen A."/>
            <person name="Webb E.A."/>
            <person name="Zinser E.R."/>
            <person name="Chisholm S.W."/>
        </authorList>
    </citation>
    <scope>NUCLEOTIDE SEQUENCE [LARGE SCALE GENOMIC DNA]</scope>
    <source>
        <strain evidence="3">CCMP1986 / NIES-2087 / MED4</strain>
    </source>
</reference>
<dbReference type="HOGENOM" id="CLU_3083558_0_0_3"/>
<dbReference type="KEGG" id="pmm:PMM1895"/>
<keyword evidence="1" id="KW-1133">Transmembrane helix</keyword>
<keyword evidence="1" id="KW-0472">Membrane</keyword>
<evidence type="ECO:0000313" key="3">
    <source>
        <dbReference type="Proteomes" id="UP000001026"/>
    </source>
</evidence>
<dbReference type="AlphaFoldDB" id="A8WIB4"/>
<proteinExistence type="predicted"/>